<accession>A0A699RD98</accession>
<feature type="non-terminal residue" evidence="1">
    <location>
        <position position="1"/>
    </location>
</feature>
<proteinExistence type="predicted"/>
<name>A0A699RD98_TANCI</name>
<gene>
    <name evidence="1" type="ORF">Tci_855733</name>
</gene>
<organism evidence="1">
    <name type="scientific">Tanacetum cinerariifolium</name>
    <name type="common">Dalmatian daisy</name>
    <name type="synonym">Chrysanthemum cinerariifolium</name>
    <dbReference type="NCBI Taxonomy" id="118510"/>
    <lineage>
        <taxon>Eukaryota</taxon>
        <taxon>Viridiplantae</taxon>
        <taxon>Streptophyta</taxon>
        <taxon>Embryophyta</taxon>
        <taxon>Tracheophyta</taxon>
        <taxon>Spermatophyta</taxon>
        <taxon>Magnoliopsida</taxon>
        <taxon>eudicotyledons</taxon>
        <taxon>Gunneridae</taxon>
        <taxon>Pentapetalae</taxon>
        <taxon>asterids</taxon>
        <taxon>campanulids</taxon>
        <taxon>Asterales</taxon>
        <taxon>Asteraceae</taxon>
        <taxon>Asteroideae</taxon>
        <taxon>Anthemideae</taxon>
        <taxon>Anthemidinae</taxon>
        <taxon>Tanacetum</taxon>
    </lineage>
</organism>
<comment type="caution">
    <text evidence="1">The sequence shown here is derived from an EMBL/GenBank/DDBJ whole genome shotgun (WGS) entry which is preliminary data.</text>
</comment>
<dbReference type="AlphaFoldDB" id="A0A699RD98"/>
<feature type="non-terminal residue" evidence="1">
    <location>
        <position position="176"/>
    </location>
</feature>
<protein>
    <submittedName>
        <fullName evidence="1">Uncharacterized protein</fullName>
    </submittedName>
</protein>
<reference evidence="1" key="1">
    <citation type="journal article" date="2019" name="Sci. Rep.">
        <title>Draft genome of Tanacetum cinerariifolium, the natural source of mosquito coil.</title>
        <authorList>
            <person name="Yamashiro T."/>
            <person name="Shiraishi A."/>
            <person name="Satake H."/>
            <person name="Nakayama K."/>
        </authorList>
    </citation>
    <scope>NUCLEOTIDE SEQUENCE</scope>
</reference>
<sequence>AGSVAGGGAVNGFRVASNAVGAGAVGAIGRPGGSISSCGRGSGVVALLGASAQQHYGSQCYRPYRKRSKKWVHKPSVASSCLQPQITGHGRLAGSSLLARQALRQGRVARAARPWPSARSVERRVQKDTIKRAQWHLAAKRALLASALPLDGEFTVGNRLHGSAGVSCQRSEGERT</sequence>
<dbReference type="EMBL" id="BKCJ011091168">
    <property type="protein sequence ID" value="GFC83763.1"/>
    <property type="molecule type" value="Genomic_DNA"/>
</dbReference>
<evidence type="ECO:0000313" key="1">
    <source>
        <dbReference type="EMBL" id="GFC83763.1"/>
    </source>
</evidence>